<dbReference type="InterPro" id="IPR010178">
    <property type="entry name" value="Lit"/>
</dbReference>
<dbReference type="Pfam" id="PF07314">
    <property type="entry name" value="Lit"/>
    <property type="match status" value="1"/>
</dbReference>
<keyword evidence="2" id="KW-1133">Transmembrane helix</keyword>
<sequence>MKKVISVGMATLASILLIFILVFTSIGLVINDQTFINNEFTKLGISESMGITNSDLVRSMTQLVDYMEGNADDINVEVTLDGEQVQMFDYPQEAEHMADVRTIYTTIASYRDVGVLVMLILFLFAAVVNFRMAPQRLAQGYLSGSFVMLLIFGFLGTWAALDFSNFWTFFHQALFWNDLWLLDATESRMINMLPEDIFADIVARIGLYAGAVIVVLLVLSILALVLSSAGYKRRRAVALARAKARKAAVEARDKAKAEAKAAAEKEKRIAEKKARVAAAKARKQQELEAEQKAAERERLAQERREQKRAAAQEEAAEPEKPVRQARAAAEEPKPRRKREERAKPVREPEKTQPAAEKPKKKGNIADDTGFLDD</sequence>
<evidence type="ECO:0000256" key="1">
    <source>
        <dbReference type="SAM" id="MobiDB-lite"/>
    </source>
</evidence>
<dbReference type="EMBL" id="VSSQ01002948">
    <property type="protein sequence ID" value="MPM18258.1"/>
    <property type="molecule type" value="Genomic_DNA"/>
</dbReference>
<keyword evidence="2" id="KW-0472">Membrane</keyword>
<feature type="transmembrane region" description="Helical" evidence="2">
    <location>
        <begin position="142"/>
        <end position="161"/>
    </location>
</feature>
<feature type="compositionally biased region" description="Basic and acidic residues" evidence="1">
    <location>
        <begin position="287"/>
        <end position="350"/>
    </location>
</feature>
<feature type="transmembrane region" description="Helical" evidence="2">
    <location>
        <begin position="201"/>
        <end position="226"/>
    </location>
</feature>
<dbReference type="AlphaFoldDB" id="A0A644XR56"/>
<reference evidence="3" key="1">
    <citation type="submission" date="2019-08" db="EMBL/GenBank/DDBJ databases">
        <authorList>
            <person name="Kucharzyk K."/>
            <person name="Murdoch R.W."/>
            <person name="Higgins S."/>
            <person name="Loffler F."/>
        </authorList>
    </citation>
    <scope>NUCLEOTIDE SEQUENCE</scope>
</reference>
<evidence type="ECO:0000313" key="3">
    <source>
        <dbReference type="EMBL" id="MPM18258.1"/>
    </source>
</evidence>
<organism evidence="3">
    <name type="scientific">bioreactor metagenome</name>
    <dbReference type="NCBI Taxonomy" id="1076179"/>
    <lineage>
        <taxon>unclassified sequences</taxon>
        <taxon>metagenomes</taxon>
        <taxon>ecological metagenomes</taxon>
    </lineage>
</organism>
<feature type="region of interest" description="Disordered" evidence="1">
    <location>
        <begin position="287"/>
        <end position="373"/>
    </location>
</feature>
<evidence type="ECO:0008006" key="4">
    <source>
        <dbReference type="Google" id="ProtNLM"/>
    </source>
</evidence>
<accession>A0A644XR56</accession>
<keyword evidence="2" id="KW-0812">Transmembrane</keyword>
<protein>
    <recommendedName>
        <fullName evidence="4">TIGR01906 family membrane protein</fullName>
    </recommendedName>
</protein>
<name>A0A644XR56_9ZZZZ</name>
<gene>
    <name evidence="3" type="ORF">SDC9_64664</name>
</gene>
<feature type="transmembrane region" description="Helical" evidence="2">
    <location>
        <begin position="7"/>
        <end position="30"/>
    </location>
</feature>
<proteinExistence type="predicted"/>
<feature type="transmembrane region" description="Helical" evidence="2">
    <location>
        <begin position="113"/>
        <end position="130"/>
    </location>
</feature>
<evidence type="ECO:0000256" key="2">
    <source>
        <dbReference type="SAM" id="Phobius"/>
    </source>
</evidence>
<comment type="caution">
    <text evidence="3">The sequence shown here is derived from an EMBL/GenBank/DDBJ whole genome shotgun (WGS) entry which is preliminary data.</text>
</comment>